<dbReference type="Pfam" id="PF13279">
    <property type="entry name" value="4HBT_2"/>
    <property type="match status" value="1"/>
</dbReference>
<dbReference type="Proteomes" id="UP001595547">
    <property type="component" value="Unassembled WGS sequence"/>
</dbReference>
<organism evidence="1 2">
    <name type="scientific">Cypionkella sinensis</name>
    <dbReference type="NCBI Taxonomy" id="1756043"/>
    <lineage>
        <taxon>Bacteria</taxon>
        <taxon>Pseudomonadati</taxon>
        <taxon>Pseudomonadota</taxon>
        <taxon>Alphaproteobacteria</taxon>
        <taxon>Rhodobacterales</taxon>
        <taxon>Paracoccaceae</taxon>
        <taxon>Cypionkella</taxon>
    </lineage>
</organism>
<evidence type="ECO:0000313" key="1">
    <source>
        <dbReference type="EMBL" id="MFC3182057.1"/>
    </source>
</evidence>
<dbReference type="EC" id="3.1.2.-" evidence="1"/>
<comment type="caution">
    <text evidence="1">The sequence shown here is derived from an EMBL/GenBank/DDBJ whole genome shotgun (WGS) entry which is preliminary data.</text>
</comment>
<keyword evidence="1" id="KW-0378">Hydrolase</keyword>
<dbReference type="EMBL" id="JBHRTO010000001">
    <property type="protein sequence ID" value="MFC3182057.1"/>
    <property type="molecule type" value="Genomic_DNA"/>
</dbReference>
<sequence length="177" mass="20603">MYPYIRMANELWKFRKAPPLGLFDPHISTHRIWPWDLDPWRELNNGRTLTLFDLGRIPMSVRMGFEKVAKANGWGITVAGNTTRYRKRVTVFQKLTQISRVVGWDDRFGYIEQSFWRGDECTNHMLLRYAFISKGGIVKPAQVIAALGYPTESPAMPDWITAWITADALRPWPPLRH</sequence>
<keyword evidence="2" id="KW-1185">Reference proteome</keyword>
<dbReference type="InterPro" id="IPR029069">
    <property type="entry name" value="HotDog_dom_sf"/>
</dbReference>
<dbReference type="RefSeq" id="WP_380073638.1">
    <property type="nucleotide sequence ID" value="NZ_JBHRTO010000001.1"/>
</dbReference>
<protein>
    <submittedName>
        <fullName evidence="1">Acyl-CoA thioesterase</fullName>
        <ecNumber evidence="1">3.1.2.-</ecNumber>
    </submittedName>
</protein>
<dbReference type="CDD" id="cd00586">
    <property type="entry name" value="4HBT"/>
    <property type="match status" value="1"/>
</dbReference>
<evidence type="ECO:0000313" key="2">
    <source>
        <dbReference type="Proteomes" id="UP001595547"/>
    </source>
</evidence>
<proteinExistence type="predicted"/>
<dbReference type="InterPro" id="IPR051490">
    <property type="entry name" value="THEM6_lcsJ_thioesterase"/>
</dbReference>
<dbReference type="Gene3D" id="3.10.129.10">
    <property type="entry name" value="Hotdog Thioesterase"/>
    <property type="match status" value="1"/>
</dbReference>
<accession>A0ABV7IZS6</accession>
<name>A0ABV7IZS6_9RHOB</name>
<dbReference type="PANTHER" id="PTHR12475:SF4">
    <property type="entry name" value="PROTEIN THEM6"/>
    <property type="match status" value="1"/>
</dbReference>
<reference evidence="2" key="1">
    <citation type="journal article" date="2019" name="Int. J. Syst. Evol. Microbiol.">
        <title>The Global Catalogue of Microorganisms (GCM) 10K type strain sequencing project: providing services to taxonomists for standard genome sequencing and annotation.</title>
        <authorList>
            <consortium name="The Broad Institute Genomics Platform"/>
            <consortium name="The Broad Institute Genome Sequencing Center for Infectious Disease"/>
            <person name="Wu L."/>
            <person name="Ma J."/>
        </authorList>
    </citation>
    <scope>NUCLEOTIDE SEQUENCE [LARGE SCALE GENOMIC DNA]</scope>
    <source>
        <strain evidence="2">KCTC 52039</strain>
    </source>
</reference>
<dbReference type="PANTHER" id="PTHR12475">
    <property type="match status" value="1"/>
</dbReference>
<dbReference type="SUPFAM" id="SSF54637">
    <property type="entry name" value="Thioesterase/thiol ester dehydrase-isomerase"/>
    <property type="match status" value="1"/>
</dbReference>
<dbReference type="GO" id="GO:0016787">
    <property type="term" value="F:hydrolase activity"/>
    <property type="evidence" value="ECO:0007669"/>
    <property type="project" value="UniProtKB-KW"/>
</dbReference>
<gene>
    <name evidence="1" type="ORF">ACFOGH_13725</name>
</gene>